<dbReference type="Proteomes" id="UP000249419">
    <property type="component" value="Unassembled WGS sequence"/>
</dbReference>
<proteinExistence type="predicted"/>
<gene>
    <name evidence="3" type="ORF">PSN13_02096</name>
</gene>
<keyword evidence="2" id="KW-0812">Transmembrane</keyword>
<feature type="transmembrane region" description="Helical" evidence="2">
    <location>
        <begin position="125"/>
        <end position="145"/>
    </location>
</feature>
<evidence type="ECO:0000313" key="3">
    <source>
        <dbReference type="EMBL" id="RAO36094.1"/>
    </source>
</evidence>
<keyword evidence="2" id="KW-1133">Transmembrane helix</keyword>
<feature type="region of interest" description="Disordered" evidence="1">
    <location>
        <begin position="152"/>
        <end position="189"/>
    </location>
</feature>
<protein>
    <recommendedName>
        <fullName evidence="5">DUF3592 domain-containing protein</fullName>
    </recommendedName>
</protein>
<feature type="compositionally biased region" description="Basic residues" evidence="1">
    <location>
        <begin position="167"/>
        <end position="189"/>
    </location>
</feature>
<sequence length="189" mass="21900">MTTVQILRSWWRARYPVYALGLAVGLVMMWLPFKTFQDNDVWGRRLRVDGVPAQAVVDELVHKRRNTMHLRYEFAGAQRQAEVGCWEVCLTAGSAMQIWVNPNDPQDFVTDFGILSGHRGRLQGVVGAAGLVLSGWMALAVVARGHQRRHDRVRRDWQRQRQDQRQRRYASVRAGRKRKPSRRRTPSIK</sequence>
<name>A0A328NWW1_9ACTN</name>
<dbReference type="EMBL" id="PYAG01000008">
    <property type="protein sequence ID" value="RAO36094.1"/>
    <property type="molecule type" value="Genomic_DNA"/>
</dbReference>
<evidence type="ECO:0000256" key="1">
    <source>
        <dbReference type="SAM" id="MobiDB-lite"/>
    </source>
</evidence>
<dbReference type="AlphaFoldDB" id="A0A328NWW1"/>
<keyword evidence="2" id="KW-0472">Membrane</keyword>
<evidence type="ECO:0008006" key="5">
    <source>
        <dbReference type="Google" id="ProtNLM"/>
    </source>
</evidence>
<feature type="transmembrane region" description="Helical" evidence="2">
    <location>
        <begin position="15"/>
        <end position="33"/>
    </location>
</feature>
<feature type="compositionally biased region" description="Basic and acidic residues" evidence="1">
    <location>
        <begin position="153"/>
        <end position="166"/>
    </location>
</feature>
<comment type="caution">
    <text evidence="3">The sequence shown here is derived from an EMBL/GenBank/DDBJ whole genome shotgun (WGS) entry which is preliminary data.</text>
</comment>
<evidence type="ECO:0000313" key="4">
    <source>
        <dbReference type="Proteomes" id="UP000249419"/>
    </source>
</evidence>
<accession>A0A328NWW1</accession>
<reference evidence="3 4" key="1">
    <citation type="submission" date="2018-03" db="EMBL/GenBank/DDBJ databases">
        <title>Defining the species Micromonospora saelicesensis and Micromonospora noduli under the framework of genomics.</title>
        <authorList>
            <person name="Riesco R."/>
            <person name="Trujillo M.E."/>
        </authorList>
    </citation>
    <scope>NUCLEOTIDE SEQUENCE [LARGE SCALE GENOMIC DNA]</scope>
    <source>
        <strain evidence="3 4">PSN13</strain>
    </source>
</reference>
<dbReference type="RefSeq" id="WP_112675751.1">
    <property type="nucleotide sequence ID" value="NZ_PYAG01000008.1"/>
</dbReference>
<evidence type="ECO:0000256" key="2">
    <source>
        <dbReference type="SAM" id="Phobius"/>
    </source>
</evidence>
<organism evidence="3 4">
    <name type="scientific">Micromonospora saelicesensis</name>
    <dbReference type="NCBI Taxonomy" id="285676"/>
    <lineage>
        <taxon>Bacteria</taxon>
        <taxon>Bacillati</taxon>
        <taxon>Actinomycetota</taxon>
        <taxon>Actinomycetes</taxon>
        <taxon>Micromonosporales</taxon>
        <taxon>Micromonosporaceae</taxon>
        <taxon>Micromonospora</taxon>
    </lineage>
</organism>